<sequence length="58" mass="6712">MKIRIDGTHAEVVHAVNKIRRILPIGSISPVRPLPHRPYTWRVYLDTAPKRDGGRWIT</sequence>
<proteinExistence type="predicted"/>
<dbReference type="EMBL" id="BOOJ01000018">
    <property type="protein sequence ID" value="GIH91263.1"/>
    <property type="molecule type" value="Genomic_DNA"/>
</dbReference>
<organism evidence="1 2">
    <name type="scientific">Planobispora siamensis</name>
    <dbReference type="NCBI Taxonomy" id="936338"/>
    <lineage>
        <taxon>Bacteria</taxon>
        <taxon>Bacillati</taxon>
        <taxon>Actinomycetota</taxon>
        <taxon>Actinomycetes</taxon>
        <taxon>Streptosporangiales</taxon>
        <taxon>Streptosporangiaceae</taxon>
        <taxon>Planobispora</taxon>
    </lineage>
</organism>
<evidence type="ECO:0000313" key="1">
    <source>
        <dbReference type="EMBL" id="GIH91263.1"/>
    </source>
</evidence>
<accession>A0A8J3WJ47</accession>
<reference evidence="1 2" key="1">
    <citation type="submission" date="2021-01" db="EMBL/GenBank/DDBJ databases">
        <title>Whole genome shotgun sequence of Planobispora siamensis NBRC 107568.</title>
        <authorList>
            <person name="Komaki H."/>
            <person name="Tamura T."/>
        </authorList>
    </citation>
    <scope>NUCLEOTIDE SEQUENCE [LARGE SCALE GENOMIC DNA]</scope>
    <source>
        <strain evidence="1 2">NBRC 107568</strain>
    </source>
</reference>
<keyword evidence="2" id="KW-1185">Reference proteome</keyword>
<evidence type="ECO:0000313" key="2">
    <source>
        <dbReference type="Proteomes" id="UP000619788"/>
    </source>
</evidence>
<dbReference type="RefSeq" id="WP_204063564.1">
    <property type="nucleotide sequence ID" value="NZ_BOOJ01000018.1"/>
</dbReference>
<name>A0A8J3WJ47_9ACTN</name>
<comment type="caution">
    <text evidence="1">The sequence shown here is derived from an EMBL/GenBank/DDBJ whole genome shotgun (WGS) entry which is preliminary data.</text>
</comment>
<dbReference type="Proteomes" id="UP000619788">
    <property type="component" value="Unassembled WGS sequence"/>
</dbReference>
<gene>
    <name evidence="1" type="ORF">Psi01_18930</name>
</gene>
<protein>
    <submittedName>
        <fullName evidence="1">Uncharacterized protein</fullName>
    </submittedName>
</protein>
<dbReference type="AlphaFoldDB" id="A0A8J3WJ47"/>